<comment type="caution">
    <text evidence="1">The sequence shown here is derived from an EMBL/GenBank/DDBJ whole genome shotgun (WGS) entry which is preliminary data.</text>
</comment>
<protein>
    <submittedName>
        <fullName evidence="1">Uncharacterized protein</fullName>
    </submittedName>
</protein>
<sequence>MHGYHVLKNKLKTSMNCLATGKLPLTSRVIFKLIFQKRAVERGLNRDENTSCTSTIFIT</sequence>
<dbReference type="EMBL" id="CAKMAB010000014">
    <property type="protein sequence ID" value="CAH1056823.1"/>
    <property type="molecule type" value="Genomic_DNA"/>
</dbReference>
<dbReference type="Proteomes" id="UP000838749">
    <property type="component" value="Unassembled WGS sequence"/>
</dbReference>
<evidence type="ECO:0000313" key="2">
    <source>
        <dbReference type="Proteomes" id="UP000838749"/>
    </source>
</evidence>
<keyword evidence="2" id="KW-1185">Reference proteome</keyword>
<accession>A0ABM9BDI2</accession>
<proteinExistence type="predicted"/>
<name>A0ABM9BDI2_9BACL</name>
<gene>
    <name evidence="1" type="ORF">PAECIP111894_02978</name>
</gene>
<evidence type="ECO:0000313" key="1">
    <source>
        <dbReference type="EMBL" id="CAH1056823.1"/>
    </source>
</evidence>
<reference evidence="1" key="1">
    <citation type="submission" date="2021-12" db="EMBL/GenBank/DDBJ databases">
        <authorList>
            <person name="Criscuolo A."/>
        </authorList>
    </citation>
    <scope>NUCLEOTIDE SEQUENCE</scope>
    <source>
        <strain evidence="1">CIP111894</strain>
    </source>
</reference>
<organism evidence="1 2">
    <name type="scientific">Paenibacillus pseudetheri</name>
    <dbReference type="NCBI Taxonomy" id="2897682"/>
    <lineage>
        <taxon>Bacteria</taxon>
        <taxon>Bacillati</taxon>
        <taxon>Bacillota</taxon>
        <taxon>Bacilli</taxon>
        <taxon>Bacillales</taxon>
        <taxon>Paenibacillaceae</taxon>
        <taxon>Paenibacillus</taxon>
    </lineage>
</organism>